<protein>
    <submittedName>
        <fullName evidence="2">Uncharacterized protein</fullName>
    </submittedName>
</protein>
<proteinExistence type="predicted"/>
<feature type="compositionally biased region" description="Basic and acidic residues" evidence="1">
    <location>
        <begin position="88"/>
        <end position="98"/>
    </location>
</feature>
<dbReference type="EMBL" id="FZNO01000003">
    <property type="protein sequence ID" value="SNR32867.1"/>
    <property type="molecule type" value="Genomic_DNA"/>
</dbReference>
<evidence type="ECO:0000256" key="1">
    <source>
        <dbReference type="SAM" id="MobiDB-lite"/>
    </source>
</evidence>
<keyword evidence="3" id="KW-1185">Reference proteome</keyword>
<reference evidence="2 3" key="1">
    <citation type="submission" date="2017-06" db="EMBL/GenBank/DDBJ databases">
        <authorList>
            <person name="Kim H.J."/>
            <person name="Triplett B.A."/>
        </authorList>
    </citation>
    <scope>NUCLEOTIDE SEQUENCE [LARGE SCALE GENOMIC DNA]</scope>
    <source>
        <strain evidence="2 3">DSM 44272</strain>
    </source>
</reference>
<gene>
    <name evidence="2" type="ORF">SAMN06272737_10362</name>
</gene>
<dbReference type="Proteomes" id="UP000198403">
    <property type="component" value="Unassembled WGS sequence"/>
</dbReference>
<dbReference type="AlphaFoldDB" id="A0A238VFK8"/>
<name>A0A238VFK8_9ACTN</name>
<feature type="region of interest" description="Disordered" evidence="1">
    <location>
        <begin position="85"/>
        <end position="118"/>
    </location>
</feature>
<sequence length="118" mass="13070">MRDLLAEALRDWNRIPSPYAMLTRSQRLAIADVLAPVVSRLIADAEERGRQSVGLGDFLPDPCGEEERAPDWHFVESYGDWLSCSRSSGHDGDHEHSDSGFTWPALAPPVTEPTGEKP</sequence>
<evidence type="ECO:0000313" key="2">
    <source>
        <dbReference type="EMBL" id="SNR32867.1"/>
    </source>
</evidence>
<evidence type="ECO:0000313" key="3">
    <source>
        <dbReference type="Proteomes" id="UP000198403"/>
    </source>
</evidence>
<accession>A0A238VFK8</accession>
<organism evidence="2 3">
    <name type="scientific">Blastococcus mobilis</name>
    <dbReference type="NCBI Taxonomy" id="1938746"/>
    <lineage>
        <taxon>Bacteria</taxon>
        <taxon>Bacillati</taxon>
        <taxon>Actinomycetota</taxon>
        <taxon>Actinomycetes</taxon>
        <taxon>Geodermatophilales</taxon>
        <taxon>Geodermatophilaceae</taxon>
        <taxon>Blastococcus</taxon>
    </lineage>
</organism>